<comment type="subcellular location">
    <subcellularLocation>
        <location evidence="1 9">Nucleus</location>
    </subcellularLocation>
</comment>
<dbReference type="GO" id="GO:0006357">
    <property type="term" value="P:regulation of transcription by RNA polymerase II"/>
    <property type="evidence" value="ECO:0007669"/>
    <property type="project" value="InterPro"/>
</dbReference>
<evidence type="ECO:0000256" key="6">
    <source>
        <dbReference type="ARBA" id="ARBA00023163"/>
    </source>
</evidence>
<dbReference type="PANTHER" id="PTHR35784">
    <property type="entry name" value="MEDIATOR OF RNA POLYMERASE II TRANSCRIPTION SUBUNIT 5"/>
    <property type="match status" value="1"/>
</dbReference>
<evidence type="ECO:0000256" key="8">
    <source>
        <dbReference type="ARBA" id="ARBA00031256"/>
    </source>
</evidence>
<dbReference type="AlphaFoldDB" id="A0A9P6L757"/>
<comment type="function">
    <text evidence="9">Component of the Mediator complex, a coactivator involved in the regulated transcription of nearly all RNA polymerase II-dependent genes. Mediator functions as a bridge to convey information from gene-specific regulatory proteins to the basal RNA polymerase II transcription machinery. Mediator is recruited to promoters by direct interactions with regulatory proteins and serves as a scaffold for the assembly of a functional preinitiation complex with RNA polymerase II and the general transcription factors.</text>
</comment>
<comment type="caution">
    <text evidence="11">The sequence shown here is derived from an EMBL/GenBank/DDBJ whole genome shotgun (WGS) entry which is preliminary data.</text>
</comment>
<sequence length="962" mass="105350">MSLADLTRNSFQSGISPTKWIQLVKLFLSSNQYVADVQRELTDSILILFGSYPGEPTLGRYLRIAIEQQVLSISTFVTTFLQAARSATFHSPATLDILCKVVLDAHDTSDLPALGSILSAKMPPLSIFATIHDAVVLLKTAFTFPASSFHRLTASASELLILLISCASDFSQLTTGQAMNYWNDITELQQMQLEPHVRQALENFTFSLSLVLGDDAKINREAQMMHSIQMSLGNKTDSLAPTSEYETTTFCLFFDNLILKRVHPYGSGDGIRPASTLVVLLRWLAWPPPVFYTQMLLSCLTSLAHVNFIPDARKSLLWRAFILGRLPRLLAILEKGLESEGLSHNDIKQIIKAALSSVATRVDVLVRCDTRPPTKHGDSLGEDSETKSIFQELLERLISLNLIDQSFAQSLDALVGTEGHSKSTMEAQEAGAILEIYIDGKLSPDAPIEDALAFLDQTRSDYAVQEQLSIVIHKRFISLVGNQDVEGLSYLCKLLYTHEGLFDRISLHVRAFDIIGAGLAFLDDYDCETVGDPQSAVGHLGDVVLFLQWLHRCSFTWEQKVIDPGIVKNVAARPHEVPQEDVHSFLAWFKELFDQNSDGIEDAILRSTKPKTLLSFAPALFMHAIQLLAQQKIDADTLKNGVAYFLGPLLNWTLVGVIKSLVRDVQARGFSHAGPFLDIVSTLLSSSSCPKPVMSLCAQALVRVFSDPRARGNAGVPPPSLVNLWNTVNKGLGLPEKPAIALVQQTPWVNPLPRARHVIREALRRDKPASLDIDAILSHTPPTKFLHLFWSELSVAASMGNLDQCKRLAAHVLVIVPSTSSSGGCVPPLMPVFLHSILPSVIAKMDREFSSSNASAAGGHATNLGLSTPGGGSNASTNPEHTVQIELLASVLSSSLFAAFHTEWAWRSICGEQKYLLGQSSRLMARGLADKLKVKKTSQTSRLVGQRLAAVPGFNSMVMGEV</sequence>
<evidence type="ECO:0000256" key="3">
    <source>
        <dbReference type="ARBA" id="ARBA00020628"/>
    </source>
</evidence>
<dbReference type="GO" id="GO:0016592">
    <property type="term" value="C:mediator complex"/>
    <property type="evidence" value="ECO:0007669"/>
    <property type="project" value="InterPro"/>
</dbReference>
<dbReference type="OrthoDB" id="5549158at2759"/>
<evidence type="ECO:0000256" key="4">
    <source>
        <dbReference type="ARBA" id="ARBA00023015"/>
    </source>
</evidence>
<dbReference type="InterPro" id="IPR014801">
    <property type="entry name" value="Mediator_Med5_fun"/>
</dbReference>
<evidence type="ECO:0000256" key="10">
    <source>
        <dbReference type="SAM" id="MobiDB-lite"/>
    </source>
</evidence>
<evidence type="ECO:0000313" key="12">
    <source>
        <dbReference type="Proteomes" id="UP000736335"/>
    </source>
</evidence>
<dbReference type="PANTHER" id="PTHR35784:SF1">
    <property type="entry name" value="MEDIATOR OF RNA POLYMERASE II TRANSCRIPTION SUBUNIT 5"/>
    <property type="match status" value="1"/>
</dbReference>
<comment type="similarity">
    <text evidence="2 9">Belongs to the Mediator complex subunit 5 family.</text>
</comment>
<proteinExistence type="inferred from homology"/>
<evidence type="ECO:0000256" key="9">
    <source>
        <dbReference type="RuleBase" id="RU364142"/>
    </source>
</evidence>
<evidence type="ECO:0000313" key="11">
    <source>
        <dbReference type="EMBL" id="KAF9785530.1"/>
    </source>
</evidence>
<keyword evidence="4 9" id="KW-0805">Transcription regulation</keyword>
<evidence type="ECO:0000256" key="1">
    <source>
        <dbReference type="ARBA" id="ARBA00004123"/>
    </source>
</evidence>
<gene>
    <name evidence="9" type="primary">MED5</name>
    <name evidence="11" type="ORF">BJ322DRAFT_1108973</name>
</gene>
<reference evidence="11" key="2">
    <citation type="submission" date="2020-11" db="EMBL/GenBank/DDBJ databases">
        <authorList>
            <consortium name="DOE Joint Genome Institute"/>
            <person name="Kuo A."/>
            <person name="Miyauchi S."/>
            <person name="Kiss E."/>
            <person name="Drula E."/>
            <person name="Kohler A."/>
            <person name="Sanchez-Garcia M."/>
            <person name="Andreopoulos B."/>
            <person name="Barry K.W."/>
            <person name="Bonito G."/>
            <person name="Buee M."/>
            <person name="Carver A."/>
            <person name="Chen C."/>
            <person name="Cichocki N."/>
            <person name="Clum A."/>
            <person name="Culley D."/>
            <person name="Crous P.W."/>
            <person name="Fauchery L."/>
            <person name="Girlanda M."/>
            <person name="Hayes R."/>
            <person name="Keri Z."/>
            <person name="Labutti K."/>
            <person name="Lipzen A."/>
            <person name="Lombard V."/>
            <person name="Magnuson J."/>
            <person name="Maillard F."/>
            <person name="Morin E."/>
            <person name="Murat C."/>
            <person name="Nolan M."/>
            <person name="Ohm R."/>
            <person name="Pangilinan J."/>
            <person name="Pereira M."/>
            <person name="Perotto S."/>
            <person name="Peter M."/>
            <person name="Riley R."/>
            <person name="Sitrit Y."/>
            <person name="Stielow B."/>
            <person name="Szollosi G."/>
            <person name="Zifcakova L."/>
            <person name="Stursova M."/>
            <person name="Spatafora J.W."/>
            <person name="Tedersoo L."/>
            <person name="Vaario L.-M."/>
            <person name="Yamada A."/>
            <person name="Yan M."/>
            <person name="Wang P."/>
            <person name="Xu J."/>
            <person name="Bruns T."/>
            <person name="Baldrian P."/>
            <person name="Vilgalys R."/>
            <person name="Henrissat B."/>
            <person name="Grigoriev I.V."/>
            <person name="Hibbett D."/>
            <person name="Nagy L.G."/>
            <person name="Martin F.M."/>
        </authorList>
    </citation>
    <scope>NUCLEOTIDE SEQUENCE</scope>
    <source>
        <strain evidence="11">UH-Tt-Lm1</strain>
    </source>
</reference>
<name>A0A9P6L757_9AGAM</name>
<feature type="region of interest" description="Disordered" evidence="10">
    <location>
        <begin position="854"/>
        <end position="877"/>
    </location>
</feature>
<comment type="subunit">
    <text evidence="9">Component of the Mediator complex.</text>
</comment>
<accession>A0A9P6L757</accession>
<keyword evidence="6 9" id="KW-0804">Transcription</keyword>
<keyword evidence="5 9" id="KW-0010">Activator</keyword>
<evidence type="ECO:0000256" key="7">
    <source>
        <dbReference type="ARBA" id="ARBA00023242"/>
    </source>
</evidence>
<dbReference type="Proteomes" id="UP000736335">
    <property type="component" value="Unassembled WGS sequence"/>
</dbReference>
<keyword evidence="7 9" id="KW-0539">Nucleus</keyword>
<dbReference type="EMBL" id="WIUZ02000007">
    <property type="protein sequence ID" value="KAF9785530.1"/>
    <property type="molecule type" value="Genomic_DNA"/>
</dbReference>
<keyword evidence="12" id="KW-1185">Reference proteome</keyword>
<dbReference type="Pfam" id="PF08689">
    <property type="entry name" value="Med5"/>
    <property type="match status" value="1"/>
</dbReference>
<evidence type="ECO:0000256" key="2">
    <source>
        <dbReference type="ARBA" id="ARBA00008782"/>
    </source>
</evidence>
<protein>
    <recommendedName>
        <fullName evidence="3 9">Mediator of RNA polymerase II transcription subunit 5</fullName>
    </recommendedName>
    <alternativeName>
        <fullName evidence="8 9">Mediator complex subunit 5</fullName>
    </alternativeName>
</protein>
<evidence type="ECO:0000256" key="5">
    <source>
        <dbReference type="ARBA" id="ARBA00023159"/>
    </source>
</evidence>
<organism evidence="11 12">
    <name type="scientific">Thelephora terrestris</name>
    <dbReference type="NCBI Taxonomy" id="56493"/>
    <lineage>
        <taxon>Eukaryota</taxon>
        <taxon>Fungi</taxon>
        <taxon>Dikarya</taxon>
        <taxon>Basidiomycota</taxon>
        <taxon>Agaricomycotina</taxon>
        <taxon>Agaricomycetes</taxon>
        <taxon>Thelephorales</taxon>
        <taxon>Thelephoraceae</taxon>
        <taxon>Thelephora</taxon>
    </lineage>
</organism>
<reference evidence="11" key="1">
    <citation type="journal article" date="2020" name="Nat. Commun.">
        <title>Large-scale genome sequencing of mycorrhizal fungi provides insights into the early evolution of symbiotic traits.</title>
        <authorList>
            <person name="Miyauchi S."/>
            <person name="Kiss E."/>
            <person name="Kuo A."/>
            <person name="Drula E."/>
            <person name="Kohler A."/>
            <person name="Sanchez-Garcia M."/>
            <person name="Morin E."/>
            <person name="Andreopoulos B."/>
            <person name="Barry K.W."/>
            <person name="Bonito G."/>
            <person name="Buee M."/>
            <person name="Carver A."/>
            <person name="Chen C."/>
            <person name="Cichocki N."/>
            <person name="Clum A."/>
            <person name="Culley D."/>
            <person name="Crous P.W."/>
            <person name="Fauchery L."/>
            <person name="Girlanda M."/>
            <person name="Hayes R.D."/>
            <person name="Keri Z."/>
            <person name="LaButti K."/>
            <person name="Lipzen A."/>
            <person name="Lombard V."/>
            <person name="Magnuson J."/>
            <person name="Maillard F."/>
            <person name="Murat C."/>
            <person name="Nolan M."/>
            <person name="Ohm R.A."/>
            <person name="Pangilinan J."/>
            <person name="Pereira M.F."/>
            <person name="Perotto S."/>
            <person name="Peter M."/>
            <person name="Pfister S."/>
            <person name="Riley R."/>
            <person name="Sitrit Y."/>
            <person name="Stielow J.B."/>
            <person name="Szollosi G."/>
            <person name="Zifcakova L."/>
            <person name="Stursova M."/>
            <person name="Spatafora J.W."/>
            <person name="Tedersoo L."/>
            <person name="Vaario L.M."/>
            <person name="Yamada A."/>
            <person name="Yan M."/>
            <person name="Wang P."/>
            <person name="Xu J."/>
            <person name="Bruns T."/>
            <person name="Baldrian P."/>
            <person name="Vilgalys R."/>
            <person name="Dunand C."/>
            <person name="Henrissat B."/>
            <person name="Grigoriev I.V."/>
            <person name="Hibbett D."/>
            <person name="Nagy L.G."/>
            <person name="Martin F.M."/>
        </authorList>
    </citation>
    <scope>NUCLEOTIDE SEQUENCE</scope>
    <source>
        <strain evidence="11">UH-Tt-Lm1</strain>
    </source>
</reference>
<dbReference type="GO" id="GO:0003712">
    <property type="term" value="F:transcription coregulator activity"/>
    <property type="evidence" value="ECO:0007669"/>
    <property type="project" value="InterPro"/>
</dbReference>